<feature type="region of interest" description="Disordered" evidence="1">
    <location>
        <begin position="1"/>
        <end position="131"/>
    </location>
</feature>
<protein>
    <submittedName>
        <fullName evidence="2">Uncharacterized protein</fullName>
    </submittedName>
</protein>
<feature type="compositionally biased region" description="Low complexity" evidence="1">
    <location>
        <begin position="81"/>
        <end position="96"/>
    </location>
</feature>
<proteinExistence type="predicted"/>
<evidence type="ECO:0000256" key="1">
    <source>
        <dbReference type="SAM" id="MobiDB-lite"/>
    </source>
</evidence>
<accession>A0A9W8B430</accession>
<dbReference type="EMBL" id="JANBQB010000082">
    <property type="protein sequence ID" value="KAJ1982690.1"/>
    <property type="molecule type" value="Genomic_DNA"/>
</dbReference>
<dbReference type="Proteomes" id="UP001151582">
    <property type="component" value="Unassembled WGS sequence"/>
</dbReference>
<feature type="region of interest" description="Disordered" evidence="1">
    <location>
        <begin position="324"/>
        <end position="360"/>
    </location>
</feature>
<feature type="compositionally biased region" description="Polar residues" evidence="1">
    <location>
        <begin position="270"/>
        <end position="286"/>
    </location>
</feature>
<feature type="compositionally biased region" description="Polar residues" evidence="1">
    <location>
        <begin position="7"/>
        <end position="20"/>
    </location>
</feature>
<evidence type="ECO:0000313" key="3">
    <source>
        <dbReference type="Proteomes" id="UP001151582"/>
    </source>
</evidence>
<dbReference type="OrthoDB" id="5582331at2759"/>
<organism evidence="2 3">
    <name type="scientific">Dimargaris verticillata</name>
    <dbReference type="NCBI Taxonomy" id="2761393"/>
    <lineage>
        <taxon>Eukaryota</taxon>
        <taxon>Fungi</taxon>
        <taxon>Fungi incertae sedis</taxon>
        <taxon>Zoopagomycota</taxon>
        <taxon>Kickxellomycotina</taxon>
        <taxon>Dimargaritomycetes</taxon>
        <taxon>Dimargaritales</taxon>
        <taxon>Dimargaritaceae</taxon>
        <taxon>Dimargaris</taxon>
    </lineage>
</organism>
<feature type="compositionally biased region" description="Polar residues" evidence="1">
    <location>
        <begin position="27"/>
        <end position="38"/>
    </location>
</feature>
<dbReference type="AlphaFoldDB" id="A0A9W8B430"/>
<keyword evidence="3" id="KW-1185">Reference proteome</keyword>
<feature type="region of interest" description="Disordered" evidence="1">
    <location>
        <begin position="262"/>
        <end position="312"/>
    </location>
</feature>
<sequence>MLRSGFPLSSAQVITDSPNNPFYVPTTRPSPATSQKNSALHPEPIRASAHNTELPCDISQPELSTHDTLAAETSAAKLSDHPAPASPSISPVSDASTEQGSIRTSSTATEPPNSTSTTNEAATRTRRPLPSVYIVDRQWPPVMQSPNNPFDVSYHSQKQVAITDNAATQLTQGTTSPPPENPPSFLSPSYSDLETHSHVAHPLGPPLTSDPGFDDSMDPPFPPMSDTFEQEYALTTAREHAQDIFHKPEVLVDLDGAPANLIADSHTDSNDTSAPSGNLDLSQTTKPGHDEPALSVAEPTGQPVTHDPAPPVTTYMTLFEPTSGKTAISTNKPEAAHARPCRSQASHPPRPATALGQSNPPAISANVALDAVYYYYRRNSFPAIVEDAGQNPFWVPTHVAAAKPLADPSR</sequence>
<feature type="compositionally biased region" description="Polar residues" evidence="1">
    <location>
        <begin position="97"/>
        <end position="122"/>
    </location>
</feature>
<comment type="caution">
    <text evidence="2">The sequence shown here is derived from an EMBL/GenBank/DDBJ whole genome shotgun (WGS) entry which is preliminary data.</text>
</comment>
<name>A0A9W8B430_9FUNG</name>
<gene>
    <name evidence="2" type="ORF">H4R34_001627</name>
</gene>
<evidence type="ECO:0000313" key="2">
    <source>
        <dbReference type="EMBL" id="KAJ1982690.1"/>
    </source>
</evidence>
<feature type="region of interest" description="Disordered" evidence="1">
    <location>
        <begin position="170"/>
        <end position="226"/>
    </location>
</feature>
<reference evidence="2" key="1">
    <citation type="submission" date="2022-07" db="EMBL/GenBank/DDBJ databases">
        <title>Phylogenomic reconstructions and comparative analyses of Kickxellomycotina fungi.</title>
        <authorList>
            <person name="Reynolds N.K."/>
            <person name="Stajich J.E."/>
            <person name="Barry K."/>
            <person name="Grigoriev I.V."/>
            <person name="Crous P."/>
            <person name="Smith M.E."/>
        </authorList>
    </citation>
    <scope>NUCLEOTIDE SEQUENCE</scope>
    <source>
        <strain evidence="2">RSA 567</strain>
    </source>
</reference>